<dbReference type="GeneID" id="6240856"/>
<name>A0A654F017_ARATH</name>
<dbReference type="EMBL" id="CACRSJ010000105">
    <property type="protein sequence ID" value="VYS54873.1"/>
    <property type="molecule type" value="Genomic_DNA"/>
</dbReference>
<dbReference type="EMBL" id="CACSHJ010000088">
    <property type="protein sequence ID" value="CAA0375507.1"/>
    <property type="molecule type" value="Genomic_DNA"/>
</dbReference>
<reference evidence="3 4" key="1">
    <citation type="submission" date="2019-11" db="EMBL/GenBank/DDBJ databases">
        <authorList>
            <person name="Jiao W.-B."/>
            <person name="Schneeberger K."/>
        </authorList>
    </citation>
    <scope>NUCLEOTIDE SEQUENCE [LARGE SCALE GENOMIC DNA]</scope>
    <source>
        <strain evidence="4">cv. An-1</strain>
        <strain evidence="5">cv. C24</strain>
    </source>
</reference>
<evidence type="ECO:0000313" key="1">
    <source>
        <dbReference type="Araport" id="AT2G38646"/>
    </source>
</evidence>
<evidence type="ECO:0000313" key="3">
    <source>
        <dbReference type="EMBL" id="VYS54873.1"/>
    </source>
</evidence>
<evidence type="ECO:0000313" key="2">
    <source>
        <dbReference type="EMBL" id="CAA0375507.1"/>
    </source>
</evidence>
<dbReference type="RefSeq" id="NP_001118471.1">
    <property type="nucleotide sequence ID" value="NM_001124999.2"/>
</dbReference>
<gene>
    <name evidence="1" type="ordered locus">At2g38646</name>
    <name evidence="3" type="ORF">AN1_LOCUS10328</name>
    <name evidence="2" type="ORF">C24_LOCUS10172</name>
</gene>
<proteinExistence type="predicted"/>
<accession>A0A654F017</accession>
<dbReference type="AlphaFoldDB" id="A0A654F017"/>
<dbReference type="Araport" id="AT2G38646"/>
<dbReference type="OrthoDB" id="10317337at2759"/>
<protein>
    <submittedName>
        <fullName evidence="3">Uncharacterized protein</fullName>
    </submittedName>
</protein>
<dbReference type="Proteomes" id="UP000434276">
    <property type="component" value="Unassembled WGS sequence"/>
</dbReference>
<sequence>MGISEYRIFLKTNRYSFSHLLVNYMSNHDCDWDLFWSVSSSSDDDESMFVYGHMDVYAVVIKWSRLTVFISLLILTT</sequence>
<evidence type="ECO:0000313" key="4">
    <source>
        <dbReference type="Proteomes" id="UP000426265"/>
    </source>
</evidence>
<evidence type="ECO:0000313" key="5">
    <source>
        <dbReference type="Proteomes" id="UP000434276"/>
    </source>
</evidence>
<organism evidence="3 4">
    <name type="scientific">Arabidopsis thaliana</name>
    <name type="common">Mouse-ear cress</name>
    <dbReference type="NCBI Taxonomy" id="3702"/>
    <lineage>
        <taxon>Eukaryota</taxon>
        <taxon>Viridiplantae</taxon>
        <taxon>Streptophyta</taxon>
        <taxon>Embryophyta</taxon>
        <taxon>Tracheophyta</taxon>
        <taxon>Spermatophyta</taxon>
        <taxon>Magnoliopsida</taxon>
        <taxon>eudicotyledons</taxon>
        <taxon>Gunneridae</taxon>
        <taxon>Pentapetalae</taxon>
        <taxon>rosids</taxon>
        <taxon>malvids</taxon>
        <taxon>Brassicales</taxon>
        <taxon>Brassicaceae</taxon>
        <taxon>Camelineae</taxon>
        <taxon>Arabidopsis</taxon>
    </lineage>
</organism>
<dbReference type="KEGG" id="ath:AT2G38646"/>
<dbReference type="Proteomes" id="UP000426265">
    <property type="component" value="Unassembled WGS sequence"/>
</dbReference>